<evidence type="ECO:0000256" key="11">
    <source>
        <dbReference type="ARBA" id="ARBA00023136"/>
    </source>
</evidence>
<dbReference type="GO" id="GO:0022904">
    <property type="term" value="P:respiratory electron transport chain"/>
    <property type="evidence" value="ECO:0007669"/>
    <property type="project" value="InterPro"/>
</dbReference>
<keyword evidence="11 13" id="KW-0472">Membrane</keyword>
<gene>
    <name evidence="15" type="ORF">SAMN05443248_7508</name>
</gene>
<dbReference type="GO" id="GO:0020037">
    <property type="term" value="F:heme binding"/>
    <property type="evidence" value="ECO:0007669"/>
    <property type="project" value="TreeGrafter"/>
</dbReference>
<feature type="transmembrane region" description="Helical" evidence="13">
    <location>
        <begin position="88"/>
        <end position="107"/>
    </location>
</feature>
<comment type="similarity">
    <text evidence="12">Belongs to the cytochrome b561 family.</text>
</comment>
<evidence type="ECO:0000256" key="9">
    <source>
        <dbReference type="ARBA" id="ARBA00022989"/>
    </source>
</evidence>
<organism evidence="15 16">
    <name type="scientific">Bradyrhizobium erythrophlei</name>
    <dbReference type="NCBI Taxonomy" id="1437360"/>
    <lineage>
        <taxon>Bacteria</taxon>
        <taxon>Pseudomonadati</taxon>
        <taxon>Pseudomonadota</taxon>
        <taxon>Alphaproteobacteria</taxon>
        <taxon>Hyphomicrobiales</taxon>
        <taxon>Nitrobacteraceae</taxon>
        <taxon>Bradyrhizobium</taxon>
    </lineage>
</organism>
<evidence type="ECO:0000313" key="16">
    <source>
        <dbReference type="Proteomes" id="UP000189796"/>
    </source>
</evidence>
<keyword evidence="7" id="KW-0479">Metal-binding</keyword>
<keyword evidence="5" id="KW-0349">Heme</keyword>
<evidence type="ECO:0000256" key="5">
    <source>
        <dbReference type="ARBA" id="ARBA00022617"/>
    </source>
</evidence>
<evidence type="ECO:0000256" key="13">
    <source>
        <dbReference type="SAM" id="Phobius"/>
    </source>
</evidence>
<reference evidence="15 16" key="1">
    <citation type="submission" date="2016-11" db="EMBL/GenBank/DDBJ databases">
        <authorList>
            <person name="Jaros S."/>
            <person name="Januszkiewicz K."/>
            <person name="Wedrychowicz H."/>
        </authorList>
    </citation>
    <scope>NUCLEOTIDE SEQUENCE [LARGE SCALE GENOMIC DNA]</scope>
    <source>
        <strain evidence="15 16">GAS138</strain>
    </source>
</reference>
<name>A0A1M5XPE9_9BRAD</name>
<comment type="cofactor">
    <cofactor evidence="1">
        <name>heme b</name>
        <dbReference type="ChEBI" id="CHEBI:60344"/>
    </cofactor>
</comment>
<feature type="transmembrane region" description="Helical" evidence="13">
    <location>
        <begin position="145"/>
        <end position="165"/>
    </location>
</feature>
<keyword evidence="8" id="KW-0249">Electron transport</keyword>
<evidence type="ECO:0000256" key="1">
    <source>
        <dbReference type="ARBA" id="ARBA00001970"/>
    </source>
</evidence>
<dbReference type="InterPro" id="IPR011577">
    <property type="entry name" value="Cyt_b561_bac/Ni-Hgenase"/>
</dbReference>
<dbReference type="InterPro" id="IPR052168">
    <property type="entry name" value="Cytochrome_b561_oxidase"/>
</dbReference>
<dbReference type="PANTHER" id="PTHR30529:SF1">
    <property type="entry name" value="CYTOCHROME B561 HOMOLOG 2"/>
    <property type="match status" value="1"/>
</dbReference>
<keyword evidence="6 13" id="KW-0812">Transmembrane</keyword>
<evidence type="ECO:0000256" key="2">
    <source>
        <dbReference type="ARBA" id="ARBA00004651"/>
    </source>
</evidence>
<evidence type="ECO:0000256" key="3">
    <source>
        <dbReference type="ARBA" id="ARBA00022448"/>
    </source>
</evidence>
<evidence type="ECO:0000259" key="14">
    <source>
        <dbReference type="Pfam" id="PF01292"/>
    </source>
</evidence>
<dbReference type="EMBL" id="LT670817">
    <property type="protein sequence ID" value="SHI01690.1"/>
    <property type="molecule type" value="Genomic_DNA"/>
</dbReference>
<dbReference type="GO" id="GO:0046872">
    <property type="term" value="F:metal ion binding"/>
    <property type="evidence" value="ECO:0007669"/>
    <property type="project" value="UniProtKB-KW"/>
</dbReference>
<accession>A0A1M5XPE9</accession>
<evidence type="ECO:0000256" key="8">
    <source>
        <dbReference type="ARBA" id="ARBA00022982"/>
    </source>
</evidence>
<evidence type="ECO:0000256" key="6">
    <source>
        <dbReference type="ARBA" id="ARBA00022692"/>
    </source>
</evidence>
<feature type="transmembrane region" description="Helical" evidence="13">
    <location>
        <begin position="13"/>
        <end position="33"/>
    </location>
</feature>
<keyword evidence="10" id="KW-0408">Iron</keyword>
<keyword evidence="3" id="KW-0813">Transport</keyword>
<dbReference type="RefSeq" id="WP_079605702.1">
    <property type="nucleotide sequence ID" value="NZ_LT670817.1"/>
</dbReference>
<dbReference type="OrthoDB" id="1247465at2"/>
<evidence type="ECO:0000256" key="10">
    <source>
        <dbReference type="ARBA" id="ARBA00023004"/>
    </source>
</evidence>
<dbReference type="GO" id="GO:0009055">
    <property type="term" value="F:electron transfer activity"/>
    <property type="evidence" value="ECO:0007669"/>
    <property type="project" value="InterPro"/>
</dbReference>
<dbReference type="PANTHER" id="PTHR30529">
    <property type="entry name" value="CYTOCHROME B561"/>
    <property type="match status" value="1"/>
</dbReference>
<proteinExistence type="inferred from homology"/>
<evidence type="ECO:0000256" key="7">
    <source>
        <dbReference type="ARBA" id="ARBA00022723"/>
    </source>
</evidence>
<feature type="domain" description="Cytochrome b561 bacterial/Ni-hydrogenase" evidence="14">
    <location>
        <begin position="7"/>
        <end position="176"/>
    </location>
</feature>
<dbReference type="AlphaFoldDB" id="A0A1M5XPE9"/>
<dbReference type="InterPro" id="IPR016174">
    <property type="entry name" value="Di-haem_cyt_TM"/>
</dbReference>
<evidence type="ECO:0000313" key="15">
    <source>
        <dbReference type="EMBL" id="SHI01690.1"/>
    </source>
</evidence>
<keyword evidence="4" id="KW-1003">Cell membrane</keyword>
<comment type="subcellular location">
    <subcellularLocation>
        <location evidence="2">Cell membrane</location>
        <topology evidence="2">Multi-pass membrane protein</topology>
    </subcellularLocation>
</comment>
<dbReference type="GO" id="GO:0005886">
    <property type="term" value="C:plasma membrane"/>
    <property type="evidence" value="ECO:0007669"/>
    <property type="project" value="UniProtKB-SubCell"/>
</dbReference>
<feature type="transmembrane region" description="Helical" evidence="13">
    <location>
        <begin position="45"/>
        <end position="68"/>
    </location>
</feature>
<dbReference type="Pfam" id="PF01292">
    <property type="entry name" value="Ni_hydr_CYTB"/>
    <property type="match status" value="1"/>
</dbReference>
<protein>
    <submittedName>
        <fullName evidence="15">Cytochrome b561</fullName>
    </submittedName>
</protein>
<dbReference type="Proteomes" id="UP000189796">
    <property type="component" value="Chromosome I"/>
</dbReference>
<sequence>MTDRLQYGTTAKVLHWLVVALLLVQYPLGWLMPDIHRGMKPGAGMTLHISFGIVILILIVMRLAWRLAHPVAPESSLPAWQRLSSESVHWLLYVLVLATTITGWLFASFRGWGVSFFFLVPMPMLASENAAAGKIIDGWHQAMEWSLLVVIGIHVAAALAHIFVYRDRIMQRMLPG</sequence>
<dbReference type="SUPFAM" id="SSF81342">
    <property type="entry name" value="Transmembrane di-heme cytochromes"/>
    <property type="match status" value="1"/>
</dbReference>
<evidence type="ECO:0000256" key="4">
    <source>
        <dbReference type="ARBA" id="ARBA00022475"/>
    </source>
</evidence>
<keyword evidence="9 13" id="KW-1133">Transmembrane helix</keyword>
<evidence type="ECO:0000256" key="12">
    <source>
        <dbReference type="ARBA" id="ARBA00037975"/>
    </source>
</evidence>